<feature type="domain" description="PH" evidence="2">
    <location>
        <begin position="1"/>
        <end position="112"/>
    </location>
</feature>
<organism evidence="4 5">
    <name type="scientific">Ciona savignyi</name>
    <name type="common">Pacific transparent sea squirt</name>
    <dbReference type="NCBI Taxonomy" id="51511"/>
    <lineage>
        <taxon>Eukaryota</taxon>
        <taxon>Metazoa</taxon>
        <taxon>Chordata</taxon>
        <taxon>Tunicata</taxon>
        <taxon>Ascidiacea</taxon>
        <taxon>Phlebobranchia</taxon>
        <taxon>Cionidae</taxon>
        <taxon>Ciona</taxon>
    </lineage>
</organism>
<dbReference type="AlphaFoldDB" id="H2Z807"/>
<dbReference type="Ensembl" id="ENSCSAVT00000013877.1">
    <property type="protein sequence ID" value="ENSCSAVP00000013719.1"/>
    <property type="gene ID" value="ENSCSAVG00000008045.1"/>
</dbReference>
<dbReference type="OMA" id="KNVLEXS"/>
<dbReference type="PROSITE" id="PS50003">
    <property type="entry name" value="PH_DOMAIN"/>
    <property type="match status" value="1"/>
</dbReference>
<dbReference type="InterPro" id="IPR008936">
    <property type="entry name" value="Rho_GTPase_activation_prot"/>
</dbReference>
<dbReference type="SMART" id="SM00324">
    <property type="entry name" value="RhoGAP"/>
    <property type="match status" value="1"/>
</dbReference>
<evidence type="ECO:0000259" key="2">
    <source>
        <dbReference type="PROSITE" id="PS50003"/>
    </source>
</evidence>
<dbReference type="Pfam" id="PF00169">
    <property type="entry name" value="PH"/>
    <property type="match status" value="1"/>
</dbReference>
<dbReference type="FunCoup" id="H2Z807">
    <property type="interactions" value="5"/>
</dbReference>
<dbReference type="Proteomes" id="UP000007875">
    <property type="component" value="Unassembled WGS sequence"/>
</dbReference>
<name>H2Z807_CIOSA</name>
<dbReference type="GO" id="GO:0005737">
    <property type="term" value="C:cytoplasm"/>
    <property type="evidence" value="ECO:0007669"/>
    <property type="project" value="TreeGrafter"/>
</dbReference>
<dbReference type="PROSITE" id="PS50238">
    <property type="entry name" value="RHOGAP"/>
    <property type="match status" value="1"/>
</dbReference>
<dbReference type="FunFam" id="2.30.29.30:FF:000708">
    <property type="entry name" value="Uncharacterized protein"/>
    <property type="match status" value="1"/>
</dbReference>
<protein>
    <recommendedName>
        <fullName evidence="6">Rho GTPase-activating protein 15</fullName>
    </recommendedName>
</protein>
<dbReference type="GeneTree" id="ENSGT00950000182860"/>
<dbReference type="InterPro" id="IPR001849">
    <property type="entry name" value="PH_domain"/>
</dbReference>
<dbReference type="CDD" id="cd13233">
    <property type="entry name" value="PH_ARHGAP9-like"/>
    <property type="match status" value="1"/>
</dbReference>
<evidence type="ECO:0000259" key="3">
    <source>
        <dbReference type="PROSITE" id="PS50238"/>
    </source>
</evidence>
<dbReference type="SMART" id="SM00233">
    <property type="entry name" value="PH"/>
    <property type="match status" value="1"/>
</dbReference>
<dbReference type="Pfam" id="PF00620">
    <property type="entry name" value="RhoGAP"/>
    <property type="match status" value="1"/>
</dbReference>
<dbReference type="eggNOG" id="KOG1450">
    <property type="taxonomic scope" value="Eukaryota"/>
</dbReference>
<reference evidence="4" key="3">
    <citation type="submission" date="2025-09" db="UniProtKB">
        <authorList>
            <consortium name="Ensembl"/>
        </authorList>
    </citation>
    <scope>IDENTIFICATION</scope>
</reference>
<dbReference type="GO" id="GO:0007165">
    <property type="term" value="P:signal transduction"/>
    <property type="evidence" value="ECO:0007669"/>
    <property type="project" value="InterPro"/>
</dbReference>
<keyword evidence="5" id="KW-1185">Reference proteome</keyword>
<feature type="domain" description="Rho-GAP" evidence="3">
    <location>
        <begin position="207"/>
        <end position="405"/>
    </location>
</feature>
<dbReference type="InterPro" id="IPR050729">
    <property type="entry name" value="Rho-GAP"/>
</dbReference>
<keyword evidence="1" id="KW-0343">GTPase activation</keyword>
<dbReference type="InterPro" id="IPR011993">
    <property type="entry name" value="PH-like_dom_sf"/>
</dbReference>
<dbReference type="InParanoid" id="H2Z807"/>
<dbReference type="Gene3D" id="1.10.555.10">
    <property type="entry name" value="Rho GTPase activation protein"/>
    <property type="match status" value="1"/>
</dbReference>
<dbReference type="STRING" id="51511.ENSCSAVP00000013719"/>
<evidence type="ECO:0008006" key="6">
    <source>
        <dbReference type="Google" id="ProtNLM"/>
    </source>
</evidence>
<dbReference type="InterPro" id="IPR000198">
    <property type="entry name" value="RhoGAP_dom"/>
</dbReference>
<reference evidence="5" key="1">
    <citation type="submission" date="2003-08" db="EMBL/GenBank/DDBJ databases">
        <authorList>
            <person name="Birren B."/>
            <person name="Nusbaum C."/>
            <person name="Abebe A."/>
            <person name="Abouelleil A."/>
            <person name="Adekoya E."/>
            <person name="Ait-zahra M."/>
            <person name="Allen N."/>
            <person name="Allen T."/>
            <person name="An P."/>
            <person name="Anderson M."/>
            <person name="Anderson S."/>
            <person name="Arachchi H."/>
            <person name="Armbruster J."/>
            <person name="Bachantsang P."/>
            <person name="Baldwin J."/>
            <person name="Barry A."/>
            <person name="Bayul T."/>
            <person name="Blitshsteyn B."/>
            <person name="Bloom T."/>
            <person name="Blye J."/>
            <person name="Boguslavskiy L."/>
            <person name="Borowsky M."/>
            <person name="Boukhgalter B."/>
            <person name="Brunache A."/>
            <person name="Butler J."/>
            <person name="Calixte N."/>
            <person name="Calvo S."/>
            <person name="Camarata J."/>
            <person name="Campo K."/>
            <person name="Chang J."/>
            <person name="Cheshatsang Y."/>
            <person name="Citroen M."/>
            <person name="Collymore A."/>
            <person name="Considine T."/>
            <person name="Cook A."/>
            <person name="Cooke P."/>
            <person name="Corum B."/>
            <person name="Cuomo C."/>
            <person name="David R."/>
            <person name="Dawoe T."/>
            <person name="Degray S."/>
            <person name="Dodge S."/>
            <person name="Dooley K."/>
            <person name="Dorje P."/>
            <person name="Dorjee K."/>
            <person name="Dorris L."/>
            <person name="Duffey N."/>
            <person name="Dupes A."/>
            <person name="Elkins T."/>
            <person name="Engels R."/>
            <person name="Erickson J."/>
            <person name="Farina A."/>
            <person name="Faro S."/>
            <person name="Ferreira P."/>
            <person name="Fischer H."/>
            <person name="Fitzgerald M."/>
            <person name="Foley K."/>
            <person name="Gage D."/>
            <person name="Galagan J."/>
            <person name="Gearin G."/>
            <person name="Gnerre S."/>
            <person name="Gnirke A."/>
            <person name="Goyette A."/>
            <person name="Graham J."/>
            <person name="Grandbois E."/>
            <person name="Gyaltsen K."/>
            <person name="Hafez N."/>
            <person name="Hagopian D."/>
            <person name="Hagos B."/>
            <person name="Hall J."/>
            <person name="Hatcher B."/>
            <person name="Heller A."/>
            <person name="Higgins H."/>
            <person name="Honan T."/>
            <person name="Horn A."/>
            <person name="Houde N."/>
            <person name="Hughes L."/>
            <person name="Hulme W."/>
            <person name="Husby E."/>
            <person name="Iliev I."/>
            <person name="Jaffe D."/>
            <person name="Jones C."/>
            <person name="Kamal M."/>
            <person name="Kamat A."/>
            <person name="Kamvysselis M."/>
            <person name="Karlsson E."/>
            <person name="Kells C."/>
            <person name="Kieu A."/>
            <person name="Kisner P."/>
            <person name="Kodira C."/>
            <person name="Kulbokas E."/>
            <person name="Labutti K."/>
            <person name="Lama D."/>
            <person name="Landers T."/>
            <person name="Leger J."/>
            <person name="Levine S."/>
            <person name="Lewis D."/>
            <person name="Lewis T."/>
            <person name="Lindblad-toh K."/>
            <person name="Liu X."/>
            <person name="Lokyitsang T."/>
            <person name="Lokyitsang Y."/>
            <person name="Lucien O."/>
            <person name="Lui A."/>
            <person name="Ma L.J."/>
            <person name="Mabbitt R."/>
            <person name="Macdonald J."/>
            <person name="Maclean C."/>
            <person name="Major J."/>
            <person name="Manning J."/>
            <person name="Marabella R."/>
            <person name="Maru K."/>
            <person name="Matthews C."/>
            <person name="Mauceli E."/>
            <person name="Mccarthy M."/>
            <person name="Mcdonough S."/>
            <person name="Mcghee T."/>
            <person name="Meldrim J."/>
            <person name="Meneus L."/>
            <person name="Mesirov J."/>
            <person name="Mihalev A."/>
            <person name="Mihova T."/>
            <person name="Mikkelsen T."/>
            <person name="Mlenga V."/>
            <person name="Moru K."/>
            <person name="Mozes J."/>
            <person name="Mulrain L."/>
            <person name="Munson G."/>
            <person name="Naylor J."/>
            <person name="Newes C."/>
            <person name="Nguyen C."/>
            <person name="Nguyen N."/>
            <person name="Nguyen T."/>
            <person name="Nicol R."/>
            <person name="Nielsen C."/>
            <person name="Nizzari M."/>
            <person name="Norbu C."/>
            <person name="Norbu N."/>
            <person name="O'donnell P."/>
            <person name="Okoawo O."/>
            <person name="O'leary S."/>
            <person name="Omotosho B."/>
            <person name="O'neill K."/>
            <person name="Osman S."/>
            <person name="Parker S."/>
            <person name="Perrin D."/>
            <person name="Phunkhang P."/>
            <person name="Piqani B."/>
            <person name="Purcell S."/>
            <person name="Rachupka T."/>
            <person name="Ramasamy U."/>
            <person name="Rameau R."/>
            <person name="Ray V."/>
            <person name="Raymond C."/>
            <person name="Retta R."/>
            <person name="Richardson S."/>
            <person name="Rise C."/>
            <person name="Rodriguez J."/>
            <person name="Rogers J."/>
            <person name="Rogov P."/>
            <person name="Rutman M."/>
            <person name="Schupbach R."/>
            <person name="Seaman C."/>
            <person name="Settipalli S."/>
            <person name="Sharpe T."/>
            <person name="Sheridan J."/>
            <person name="Sherpa N."/>
            <person name="Shi J."/>
            <person name="Smirnov S."/>
            <person name="Smith C."/>
            <person name="Sougnez C."/>
            <person name="Spencer B."/>
            <person name="Stalker J."/>
            <person name="Stange-thomann N."/>
            <person name="Stavropoulos S."/>
            <person name="Stetson K."/>
            <person name="Stone C."/>
            <person name="Stone S."/>
            <person name="Stubbs M."/>
            <person name="Talamas J."/>
            <person name="Tchuinga P."/>
            <person name="Tenzing P."/>
            <person name="Tesfaye S."/>
            <person name="Theodore J."/>
            <person name="Thoulutsang Y."/>
            <person name="Topham K."/>
            <person name="Towey S."/>
            <person name="Tsamla T."/>
            <person name="Tsomo N."/>
            <person name="Vallee D."/>
            <person name="Vassiliev H."/>
            <person name="Venkataraman V."/>
            <person name="Vinson J."/>
            <person name="Vo A."/>
            <person name="Wade C."/>
            <person name="Wang S."/>
            <person name="Wangchuk T."/>
            <person name="Wangdi T."/>
            <person name="Whittaker C."/>
            <person name="Wilkinson J."/>
            <person name="Wu Y."/>
            <person name="Wyman D."/>
            <person name="Yadav S."/>
            <person name="Yang S."/>
            <person name="Yang X."/>
            <person name="Yeager S."/>
            <person name="Yee E."/>
            <person name="Young G."/>
            <person name="Zainoun J."/>
            <person name="Zembeck L."/>
            <person name="Zimmer A."/>
            <person name="Zody M."/>
            <person name="Lander E."/>
        </authorList>
    </citation>
    <scope>NUCLEOTIDE SEQUENCE [LARGE SCALE GENOMIC DNA]</scope>
</reference>
<dbReference type="PANTHER" id="PTHR23176:SF129">
    <property type="entry name" value="RHO GTPASE ACTIVATING PROTEIN AT 16F, ISOFORM E-RELATED"/>
    <property type="match status" value="1"/>
</dbReference>
<accession>H2Z807</accession>
<dbReference type="SUPFAM" id="SSF48350">
    <property type="entry name" value="GTPase activation domain, GAP"/>
    <property type="match status" value="1"/>
</dbReference>
<dbReference type="GO" id="GO:0005096">
    <property type="term" value="F:GTPase activator activity"/>
    <property type="evidence" value="ECO:0007669"/>
    <property type="project" value="UniProtKB-KW"/>
</dbReference>
<evidence type="ECO:0000256" key="1">
    <source>
        <dbReference type="ARBA" id="ARBA00022468"/>
    </source>
</evidence>
<dbReference type="Gene3D" id="2.30.29.30">
    <property type="entry name" value="Pleckstrin-homology domain (PH domain)/Phosphotyrosine-binding domain (PTB)"/>
    <property type="match status" value="1"/>
</dbReference>
<reference evidence="4" key="2">
    <citation type="submission" date="2025-08" db="UniProtKB">
        <authorList>
            <consortium name="Ensembl"/>
        </authorList>
    </citation>
    <scope>IDENTIFICATION</scope>
</reference>
<evidence type="ECO:0000313" key="4">
    <source>
        <dbReference type="Ensembl" id="ENSCSAVP00000013719.1"/>
    </source>
</evidence>
<dbReference type="PANTHER" id="PTHR23176">
    <property type="entry name" value="RHO/RAC/CDC GTPASE-ACTIVATING PROTEIN"/>
    <property type="match status" value="1"/>
</dbReference>
<evidence type="ECO:0000313" key="5">
    <source>
        <dbReference type="Proteomes" id="UP000007875"/>
    </source>
</evidence>
<dbReference type="SUPFAM" id="SSF50729">
    <property type="entry name" value="PH domain-like"/>
    <property type="match status" value="1"/>
</dbReference>
<sequence>MIERQGRLYWTKLVEAGKKQRKNWIQQWVVLLANNLLFYKDQKQAVMTKSMPHGKPDSSCDLRGAEIDWARDKSSKKNVLELKTVRGLSLLLQHEDISTIQKWLTAIKVTIQRAVNEVPEINETTDFQEKYPKTVEPVVLSDSLDEMAARSTPHSLRSLAFKLASRHGSDAKNSDKVRSKLKKFINRRPTMESLQERGIIKETVFGCPLDKLCEKEQTTIPNFIKLCVTEVERRGLDVDGIYRVSGNLSHVQKLRYMVDRDEPVDLSEPEWEDIHLITGALKMFLRELPEPVIPFAFFDKFVAACKIRDTHERQKVTKALVQALPRVNSDTLTYLMEHFCRVVERSAKNRMQIQNIAIVFGPTLLLKPPDDAKKRPDSGGSGMAIYMAFQNQIIDYMLCGFDVIF</sequence>
<proteinExistence type="predicted"/>
<dbReference type="FunFam" id="1.10.555.10:FF:000003">
    <property type="entry name" value="Putative rho GTPase-activating protein 12"/>
    <property type="match status" value="1"/>
</dbReference>